<keyword evidence="1" id="KW-0472">Membrane</keyword>
<reference evidence="2 3" key="1">
    <citation type="submission" date="2020-02" db="EMBL/GenBank/DDBJ databases">
        <title>Genome assembly of a novel Clostridium senegalense strain.</title>
        <authorList>
            <person name="Gupta T.B."/>
            <person name="Jauregui R."/>
            <person name="Maclean P."/>
            <person name="Nawarathana A."/>
            <person name="Brightwell G."/>
        </authorList>
    </citation>
    <scope>NUCLEOTIDE SEQUENCE [LARGE SCALE GENOMIC DNA]</scope>
    <source>
        <strain evidence="2 3">AGRFS4</strain>
    </source>
</reference>
<protein>
    <submittedName>
        <fullName evidence="2">Uncharacterized protein</fullName>
    </submittedName>
</protein>
<evidence type="ECO:0000256" key="1">
    <source>
        <dbReference type="SAM" id="Phobius"/>
    </source>
</evidence>
<accession>A0A6M0H9I9</accession>
<dbReference type="EMBL" id="JAAGPU010000039">
    <property type="protein sequence ID" value="NEU06302.1"/>
    <property type="molecule type" value="Genomic_DNA"/>
</dbReference>
<keyword evidence="1" id="KW-0812">Transmembrane</keyword>
<feature type="transmembrane region" description="Helical" evidence="1">
    <location>
        <begin position="12"/>
        <end position="32"/>
    </location>
</feature>
<organism evidence="2 3">
    <name type="scientific">Clostridium senegalense</name>
    <dbReference type="NCBI Taxonomy" id="1465809"/>
    <lineage>
        <taxon>Bacteria</taxon>
        <taxon>Bacillati</taxon>
        <taxon>Bacillota</taxon>
        <taxon>Clostridia</taxon>
        <taxon>Eubacteriales</taxon>
        <taxon>Clostridiaceae</taxon>
        <taxon>Clostridium</taxon>
    </lineage>
</organism>
<sequence length="137" mass="15958">MVSDLNDKKIVRTWIIVLVLIAIFGLILFTVFGTGKMSESITGNVKIVEKEDITTIEDAKKSRNSYAYKLDKDGLFYIEMFKTKMDSDEYISEGTFEISKENYDKLNKGEYYYFKLIMNEKTKEGKVKEVYNENPVQ</sequence>
<dbReference type="Proteomes" id="UP000481872">
    <property type="component" value="Unassembled WGS sequence"/>
</dbReference>
<gene>
    <name evidence="2" type="ORF">G3M99_15925</name>
</gene>
<name>A0A6M0H9I9_9CLOT</name>
<proteinExistence type="predicted"/>
<keyword evidence="3" id="KW-1185">Reference proteome</keyword>
<dbReference type="AlphaFoldDB" id="A0A6M0H9I9"/>
<evidence type="ECO:0000313" key="2">
    <source>
        <dbReference type="EMBL" id="NEU06302.1"/>
    </source>
</evidence>
<keyword evidence="1" id="KW-1133">Transmembrane helix</keyword>
<evidence type="ECO:0000313" key="3">
    <source>
        <dbReference type="Proteomes" id="UP000481872"/>
    </source>
</evidence>
<comment type="caution">
    <text evidence="2">The sequence shown here is derived from an EMBL/GenBank/DDBJ whole genome shotgun (WGS) entry which is preliminary data.</text>
</comment>
<dbReference type="RefSeq" id="WP_061995307.1">
    <property type="nucleotide sequence ID" value="NZ_JAAGPU010000039.1"/>
</dbReference>